<dbReference type="Gene3D" id="1.10.357.10">
    <property type="entry name" value="Tetracycline Repressor, domain 2"/>
    <property type="match status" value="1"/>
</dbReference>
<dbReference type="Proteomes" id="UP000028725">
    <property type="component" value="Unassembled WGS sequence"/>
</dbReference>
<dbReference type="STRING" id="394096.DB31_1286"/>
<dbReference type="GO" id="GO:0003700">
    <property type="term" value="F:DNA-binding transcription factor activity"/>
    <property type="evidence" value="ECO:0007669"/>
    <property type="project" value="TreeGrafter"/>
</dbReference>
<keyword evidence="1 2" id="KW-0238">DNA-binding</keyword>
<organism evidence="4 5">
    <name type="scientific">Hyalangium minutum</name>
    <dbReference type="NCBI Taxonomy" id="394096"/>
    <lineage>
        <taxon>Bacteria</taxon>
        <taxon>Pseudomonadati</taxon>
        <taxon>Myxococcota</taxon>
        <taxon>Myxococcia</taxon>
        <taxon>Myxococcales</taxon>
        <taxon>Cystobacterineae</taxon>
        <taxon>Archangiaceae</taxon>
        <taxon>Hyalangium</taxon>
    </lineage>
</organism>
<feature type="domain" description="HTH tetR-type" evidence="3">
    <location>
        <begin position="19"/>
        <end position="79"/>
    </location>
</feature>
<evidence type="ECO:0000259" key="3">
    <source>
        <dbReference type="PROSITE" id="PS50977"/>
    </source>
</evidence>
<dbReference type="InterPro" id="IPR009057">
    <property type="entry name" value="Homeodomain-like_sf"/>
</dbReference>
<evidence type="ECO:0000313" key="5">
    <source>
        <dbReference type="Proteomes" id="UP000028725"/>
    </source>
</evidence>
<dbReference type="PRINTS" id="PR00455">
    <property type="entry name" value="HTHTETR"/>
</dbReference>
<dbReference type="GO" id="GO:0000976">
    <property type="term" value="F:transcription cis-regulatory region binding"/>
    <property type="evidence" value="ECO:0007669"/>
    <property type="project" value="TreeGrafter"/>
</dbReference>
<dbReference type="PROSITE" id="PS01081">
    <property type="entry name" value="HTH_TETR_1"/>
    <property type="match status" value="1"/>
</dbReference>
<evidence type="ECO:0000313" key="4">
    <source>
        <dbReference type="EMBL" id="KFE66221.1"/>
    </source>
</evidence>
<protein>
    <submittedName>
        <fullName evidence="4">Transcriptional regulator, TetR family protein</fullName>
    </submittedName>
</protein>
<reference evidence="4 5" key="1">
    <citation type="submission" date="2014-04" db="EMBL/GenBank/DDBJ databases">
        <title>Genome assembly of Hyalangium minutum DSM 14724.</title>
        <authorList>
            <person name="Sharma G."/>
            <person name="Subramanian S."/>
        </authorList>
    </citation>
    <scope>NUCLEOTIDE SEQUENCE [LARGE SCALE GENOMIC DNA]</scope>
    <source>
        <strain evidence="4 5">DSM 14724</strain>
    </source>
</reference>
<comment type="caution">
    <text evidence="4">The sequence shown here is derived from an EMBL/GenBank/DDBJ whole genome shotgun (WGS) entry which is preliminary data.</text>
</comment>
<dbReference type="SUPFAM" id="SSF46689">
    <property type="entry name" value="Homeodomain-like"/>
    <property type="match status" value="1"/>
</dbReference>
<proteinExistence type="predicted"/>
<accession>A0A085WEV8</accession>
<feature type="DNA-binding region" description="H-T-H motif" evidence="2">
    <location>
        <begin position="42"/>
        <end position="61"/>
    </location>
</feature>
<dbReference type="InterPro" id="IPR023772">
    <property type="entry name" value="DNA-bd_HTH_TetR-type_CS"/>
</dbReference>
<keyword evidence="5" id="KW-1185">Reference proteome</keyword>
<name>A0A085WEV8_9BACT</name>
<dbReference type="OrthoDB" id="9793734at2"/>
<dbReference type="EMBL" id="JMCB01000011">
    <property type="protein sequence ID" value="KFE66221.1"/>
    <property type="molecule type" value="Genomic_DNA"/>
</dbReference>
<dbReference type="Pfam" id="PF17918">
    <property type="entry name" value="TetR_C_15"/>
    <property type="match status" value="1"/>
</dbReference>
<dbReference type="InterPro" id="IPR001647">
    <property type="entry name" value="HTH_TetR"/>
</dbReference>
<dbReference type="RefSeq" id="WP_052420283.1">
    <property type="nucleotide sequence ID" value="NZ_JMCB01000011.1"/>
</dbReference>
<gene>
    <name evidence="4" type="ORF">DB31_1286</name>
</gene>
<dbReference type="AlphaFoldDB" id="A0A085WEV8"/>
<evidence type="ECO:0000256" key="1">
    <source>
        <dbReference type="ARBA" id="ARBA00023125"/>
    </source>
</evidence>
<dbReference type="PANTHER" id="PTHR30055:SF226">
    <property type="entry name" value="HTH-TYPE TRANSCRIPTIONAL REGULATOR PKSA"/>
    <property type="match status" value="1"/>
</dbReference>
<dbReference type="Pfam" id="PF00440">
    <property type="entry name" value="TetR_N"/>
    <property type="match status" value="1"/>
</dbReference>
<dbReference type="PROSITE" id="PS50977">
    <property type="entry name" value="HTH_TETR_2"/>
    <property type="match status" value="1"/>
</dbReference>
<evidence type="ECO:0000256" key="2">
    <source>
        <dbReference type="PROSITE-ProRule" id="PRU00335"/>
    </source>
</evidence>
<dbReference type="InterPro" id="IPR050109">
    <property type="entry name" value="HTH-type_TetR-like_transc_reg"/>
</dbReference>
<dbReference type="InterPro" id="IPR041669">
    <property type="entry name" value="TetR_C_15"/>
</dbReference>
<sequence length="213" mass="23967">MAQRSRSVPRKKPRQERSRATVDAILEAAAHILVAHGFEDTTTRQVAERAGVSIGSLYQYFPSKEALITALFERQIQRVLDVCTEALQSQGSPSTQQVVRDVALGVMKAYAVNPRLHQVLISEGLKLGMMERVQSFEQRIETVVRTFMLHYSSQLRSRRVELATFVITRAIRGIIWSAAIERPELFEDPELADELGELMLGYLLPTSPSRSAK</sequence>
<dbReference type="PANTHER" id="PTHR30055">
    <property type="entry name" value="HTH-TYPE TRANSCRIPTIONAL REGULATOR RUTR"/>
    <property type="match status" value="1"/>
</dbReference>
<dbReference type="PATRIC" id="fig|394096.3.peg.5627"/>